<reference evidence="3" key="2">
    <citation type="submission" date="2025-09" db="UniProtKB">
        <authorList>
            <consortium name="Ensembl"/>
        </authorList>
    </citation>
    <scope>IDENTIFICATION</scope>
</reference>
<evidence type="ECO:0000313" key="3">
    <source>
        <dbReference type="Ensembl" id="ENSCGRP00001007775.1"/>
    </source>
</evidence>
<dbReference type="AlphaFoldDB" id="A0A8C2LRA8"/>
<feature type="region of interest" description="Disordered" evidence="1">
    <location>
        <begin position="127"/>
        <end position="153"/>
    </location>
</feature>
<dbReference type="Proteomes" id="UP000694386">
    <property type="component" value="Unplaced"/>
</dbReference>
<evidence type="ECO:0000313" key="4">
    <source>
        <dbReference type="Proteomes" id="UP000694386"/>
    </source>
</evidence>
<evidence type="ECO:0000256" key="2">
    <source>
        <dbReference type="SAM" id="SignalP"/>
    </source>
</evidence>
<keyword evidence="2" id="KW-0732">Signal</keyword>
<name>A0A8C2LRA8_CRIGR</name>
<proteinExistence type="predicted"/>
<reference evidence="3" key="1">
    <citation type="submission" date="2025-08" db="UniProtKB">
        <authorList>
            <consortium name="Ensembl"/>
        </authorList>
    </citation>
    <scope>IDENTIFICATION</scope>
</reference>
<protein>
    <submittedName>
        <fullName evidence="3">Eukaryotic translation initiation factor 2 alpha kinase 3</fullName>
    </submittedName>
</protein>
<organism evidence="3 4">
    <name type="scientific">Cricetulus griseus</name>
    <name type="common">Chinese hamster</name>
    <name type="synonym">Cricetulus barabensis griseus</name>
    <dbReference type="NCBI Taxonomy" id="10029"/>
    <lineage>
        <taxon>Eukaryota</taxon>
        <taxon>Metazoa</taxon>
        <taxon>Chordata</taxon>
        <taxon>Craniata</taxon>
        <taxon>Vertebrata</taxon>
        <taxon>Euteleostomi</taxon>
        <taxon>Mammalia</taxon>
        <taxon>Eutheria</taxon>
        <taxon>Euarchontoglires</taxon>
        <taxon>Glires</taxon>
        <taxon>Rodentia</taxon>
        <taxon>Myomorpha</taxon>
        <taxon>Muroidea</taxon>
        <taxon>Cricetidae</taxon>
        <taxon>Cricetinae</taxon>
        <taxon>Cricetulus</taxon>
    </lineage>
</organism>
<gene>
    <name evidence="3" type="primary">Eif2ak3</name>
</gene>
<dbReference type="Ensembl" id="ENSCGRT00001011847.1">
    <property type="protein sequence ID" value="ENSCGRP00001007775.1"/>
    <property type="gene ID" value="ENSCGRG00001010143.1"/>
</dbReference>
<evidence type="ECO:0000256" key="1">
    <source>
        <dbReference type="SAM" id="MobiDB-lite"/>
    </source>
</evidence>
<feature type="signal peptide" evidence="2">
    <location>
        <begin position="1"/>
        <end position="27"/>
    </location>
</feature>
<dbReference type="PROSITE" id="PS51257">
    <property type="entry name" value="PROKAR_LIPOPROTEIN"/>
    <property type="match status" value="1"/>
</dbReference>
<accession>A0A8C2LRA8</accession>
<feature type="compositionally biased region" description="Low complexity" evidence="1">
    <location>
        <begin position="129"/>
        <end position="142"/>
    </location>
</feature>
<sequence>MERATRPGPRALLLLPLPLLLLLGCAAGISAAARARSLPAPTADAAFGLGAAAAPTSAARVPAVTTAEVTVEDAEALPAAAGEHESRATEPNDDVELRPRGRSLVIISTLDGRIAALDAENHGKKQWDLDVGSGSLVSSSLSNTYKKTSSKEC</sequence>
<feature type="chain" id="PRO_5034934907" evidence="2">
    <location>
        <begin position="28"/>
        <end position="153"/>
    </location>
</feature>